<name>K8E9W6_9CHLO</name>
<dbReference type="EMBL" id="FO082278">
    <property type="protein sequence ID" value="CCO14439.1"/>
    <property type="molecule type" value="Genomic_DNA"/>
</dbReference>
<reference evidence="10 11" key="1">
    <citation type="submission" date="2011-10" db="EMBL/GenBank/DDBJ databases">
        <authorList>
            <person name="Genoscope - CEA"/>
        </authorList>
    </citation>
    <scope>NUCLEOTIDE SEQUENCE [LARGE SCALE GENOMIC DNA]</scope>
    <source>
        <strain evidence="10 11">RCC 1105</strain>
    </source>
</reference>
<dbReference type="Pfam" id="PF03650">
    <property type="entry name" value="MPC"/>
    <property type="match status" value="1"/>
</dbReference>
<evidence type="ECO:0000256" key="9">
    <source>
        <dbReference type="RuleBase" id="RU363100"/>
    </source>
</evidence>
<dbReference type="RefSeq" id="XP_007515560.1">
    <property type="nucleotide sequence ID" value="XM_007515498.1"/>
</dbReference>
<keyword evidence="6" id="KW-1133">Transmembrane helix</keyword>
<dbReference type="OrthoDB" id="1697690at2759"/>
<evidence type="ECO:0000256" key="4">
    <source>
        <dbReference type="ARBA" id="ARBA00022692"/>
    </source>
</evidence>
<keyword evidence="11" id="KW-1185">Reference proteome</keyword>
<evidence type="ECO:0000256" key="7">
    <source>
        <dbReference type="ARBA" id="ARBA00023128"/>
    </source>
</evidence>
<keyword evidence="4" id="KW-0812">Transmembrane</keyword>
<dbReference type="GO" id="GO:0006850">
    <property type="term" value="P:pyruvate import into mitochondria"/>
    <property type="evidence" value="ECO:0007669"/>
    <property type="project" value="InterPro"/>
</dbReference>
<dbReference type="GO" id="GO:0005743">
    <property type="term" value="C:mitochondrial inner membrane"/>
    <property type="evidence" value="ECO:0007669"/>
    <property type="project" value="UniProtKB-SubCell"/>
</dbReference>
<protein>
    <recommendedName>
        <fullName evidence="9">Mitochondrial pyruvate carrier</fullName>
    </recommendedName>
</protein>
<evidence type="ECO:0000256" key="8">
    <source>
        <dbReference type="ARBA" id="ARBA00023136"/>
    </source>
</evidence>
<comment type="subcellular location">
    <subcellularLocation>
        <location evidence="1 9">Mitochondrion inner membrane</location>
        <topology evidence="1 9">Multi-pass membrane protein</topology>
    </subcellularLocation>
</comment>
<sequence>MSSSAFARWVNSPTGPKTTHFWGPVANWGFVAAGLVDTQKPEELVSGPMTGTLCLYSALFMRFAWRVEPRNYILFACHATNECVQMYNFQRWARWSLNNPTSSISSSAINTGDVIPELKKKE</sequence>
<dbReference type="Proteomes" id="UP000198341">
    <property type="component" value="Chromosome 1"/>
</dbReference>
<evidence type="ECO:0000313" key="10">
    <source>
        <dbReference type="EMBL" id="CCO14439.1"/>
    </source>
</evidence>
<dbReference type="InterPro" id="IPR005336">
    <property type="entry name" value="MPC"/>
</dbReference>
<dbReference type="STRING" id="41875.K8E9W6"/>
<keyword evidence="3 9" id="KW-0813">Transport</keyword>
<dbReference type="PANTHER" id="PTHR14154">
    <property type="entry name" value="UPF0041 BRAIN PROTEIN 44-RELATED"/>
    <property type="match status" value="1"/>
</dbReference>
<evidence type="ECO:0000256" key="5">
    <source>
        <dbReference type="ARBA" id="ARBA00022792"/>
    </source>
</evidence>
<evidence type="ECO:0000313" key="11">
    <source>
        <dbReference type="Proteomes" id="UP000198341"/>
    </source>
</evidence>
<gene>
    <name evidence="10" type="ORF">Bathy01g00280</name>
</gene>
<dbReference type="eggNOG" id="KOG1590">
    <property type="taxonomic scope" value="Eukaryota"/>
</dbReference>
<comment type="function">
    <text evidence="9">Mediates the uptake of pyruvate into mitochondria.</text>
</comment>
<evidence type="ECO:0000256" key="2">
    <source>
        <dbReference type="ARBA" id="ARBA00006416"/>
    </source>
</evidence>
<keyword evidence="7 9" id="KW-0496">Mitochondrion</keyword>
<evidence type="ECO:0000256" key="1">
    <source>
        <dbReference type="ARBA" id="ARBA00004448"/>
    </source>
</evidence>
<accession>K8E9W6</accession>
<dbReference type="KEGG" id="bpg:Bathy01g00280"/>
<proteinExistence type="inferred from homology"/>
<evidence type="ECO:0000256" key="6">
    <source>
        <dbReference type="ARBA" id="ARBA00022989"/>
    </source>
</evidence>
<keyword evidence="8" id="KW-0472">Membrane</keyword>
<dbReference type="GeneID" id="19017764"/>
<keyword evidence="5 9" id="KW-0999">Mitochondrion inner membrane</keyword>
<organism evidence="10 11">
    <name type="scientific">Bathycoccus prasinos</name>
    <dbReference type="NCBI Taxonomy" id="41875"/>
    <lineage>
        <taxon>Eukaryota</taxon>
        <taxon>Viridiplantae</taxon>
        <taxon>Chlorophyta</taxon>
        <taxon>Mamiellophyceae</taxon>
        <taxon>Mamiellales</taxon>
        <taxon>Bathycoccaceae</taxon>
        <taxon>Bathycoccus</taxon>
    </lineage>
</organism>
<evidence type="ECO:0000256" key="3">
    <source>
        <dbReference type="ARBA" id="ARBA00022448"/>
    </source>
</evidence>
<dbReference type="AlphaFoldDB" id="K8E9W6"/>
<comment type="similarity">
    <text evidence="2 9">Belongs to the mitochondrial pyruvate carrier (MPC) (TC 2.A.105) family.</text>
</comment>